<dbReference type="Proteomes" id="UP000199492">
    <property type="component" value="Unassembled WGS sequence"/>
</dbReference>
<evidence type="ECO:0008006" key="3">
    <source>
        <dbReference type="Google" id="ProtNLM"/>
    </source>
</evidence>
<sequence length="105" mass="11661">MKATYRNAIEACQKCIVDCRICLTEMAGKESMNDCPKCCIQCADACDALLKMMTSDSAYVKQYALLCAEICEYCADHCEEHKHEHCIECAKSCRACAEACRKIAG</sequence>
<organism evidence="1 2">
    <name type="scientific">Winogradskyella thalassocola</name>
    <dbReference type="NCBI Taxonomy" id="262004"/>
    <lineage>
        <taxon>Bacteria</taxon>
        <taxon>Pseudomonadati</taxon>
        <taxon>Bacteroidota</taxon>
        <taxon>Flavobacteriia</taxon>
        <taxon>Flavobacteriales</taxon>
        <taxon>Flavobacteriaceae</taxon>
        <taxon>Winogradskyella</taxon>
    </lineage>
</organism>
<dbReference type="STRING" id="262004.SAMN04489796_103424"/>
<dbReference type="Pfam" id="PF03860">
    <property type="entry name" value="Csp"/>
    <property type="match status" value="1"/>
</dbReference>
<dbReference type="PANTHER" id="PTHR37310">
    <property type="entry name" value="CYTOPLASMIC PROTEIN-RELATED"/>
    <property type="match status" value="1"/>
</dbReference>
<dbReference type="Gene3D" id="1.20.1270.360">
    <property type="match status" value="1"/>
</dbReference>
<dbReference type="CDD" id="cd08026">
    <property type="entry name" value="DUF326"/>
    <property type="match status" value="1"/>
</dbReference>
<dbReference type="RefSeq" id="WP_092467942.1">
    <property type="nucleotide sequence ID" value="NZ_FNCZ01000003.1"/>
</dbReference>
<dbReference type="EMBL" id="FNCZ01000003">
    <property type="protein sequence ID" value="SDH66498.1"/>
    <property type="molecule type" value="Genomic_DNA"/>
</dbReference>
<gene>
    <name evidence="1" type="ORF">SAMN04489796_103424</name>
</gene>
<dbReference type="OrthoDB" id="5396211at2"/>
<dbReference type="InterPro" id="IPR005560">
    <property type="entry name" value="Csp_YhjQ"/>
</dbReference>
<reference evidence="2" key="1">
    <citation type="submission" date="2016-10" db="EMBL/GenBank/DDBJ databases">
        <authorList>
            <person name="Varghese N."/>
            <person name="Submissions S."/>
        </authorList>
    </citation>
    <scope>NUCLEOTIDE SEQUENCE [LARGE SCALE GENOMIC DNA]</scope>
    <source>
        <strain evidence="2">DSM 15363</strain>
    </source>
</reference>
<keyword evidence="2" id="KW-1185">Reference proteome</keyword>
<evidence type="ECO:0000313" key="2">
    <source>
        <dbReference type="Proteomes" id="UP000199492"/>
    </source>
</evidence>
<dbReference type="AlphaFoldDB" id="A0A1G8E993"/>
<dbReference type="InterPro" id="IPR044543">
    <property type="entry name" value="YHJQ-like"/>
</dbReference>
<proteinExistence type="predicted"/>
<dbReference type="PANTHER" id="PTHR37310:SF1">
    <property type="entry name" value="CYTOPLASMIC PROTEIN"/>
    <property type="match status" value="1"/>
</dbReference>
<name>A0A1G8E993_9FLAO</name>
<protein>
    <recommendedName>
        <fullName evidence="3">Four-helix bundle copper-binding protein</fullName>
    </recommendedName>
</protein>
<accession>A0A1G8E993</accession>
<evidence type="ECO:0000313" key="1">
    <source>
        <dbReference type="EMBL" id="SDH66498.1"/>
    </source>
</evidence>